<keyword evidence="3" id="KW-1185">Reference proteome</keyword>
<dbReference type="EMBL" id="BMAT01007205">
    <property type="protein sequence ID" value="GFR59807.1"/>
    <property type="molecule type" value="Genomic_DNA"/>
</dbReference>
<proteinExistence type="predicted"/>
<evidence type="ECO:0008006" key="4">
    <source>
        <dbReference type="Google" id="ProtNLM"/>
    </source>
</evidence>
<evidence type="ECO:0000313" key="3">
    <source>
        <dbReference type="Proteomes" id="UP000762676"/>
    </source>
</evidence>
<organism evidence="2 3">
    <name type="scientific">Elysia marginata</name>
    <dbReference type="NCBI Taxonomy" id="1093978"/>
    <lineage>
        <taxon>Eukaryota</taxon>
        <taxon>Metazoa</taxon>
        <taxon>Spiralia</taxon>
        <taxon>Lophotrochozoa</taxon>
        <taxon>Mollusca</taxon>
        <taxon>Gastropoda</taxon>
        <taxon>Heterobranchia</taxon>
        <taxon>Euthyneura</taxon>
        <taxon>Panpulmonata</taxon>
        <taxon>Sacoglossa</taxon>
        <taxon>Placobranchoidea</taxon>
        <taxon>Plakobranchidae</taxon>
        <taxon>Elysia</taxon>
    </lineage>
</organism>
<feature type="region of interest" description="Disordered" evidence="1">
    <location>
        <begin position="1"/>
        <end position="40"/>
    </location>
</feature>
<evidence type="ECO:0000256" key="1">
    <source>
        <dbReference type="SAM" id="MobiDB-lite"/>
    </source>
</evidence>
<comment type="caution">
    <text evidence="2">The sequence shown here is derived from an EMBL/GenBank/DDBJ whole genome shotgun (WGS) entry which is preliminary data.</text>
</comment>
<gene>
    <name evidence="2" type="ORF">ElyMa_003515800</name>
</gene>
<evidence type="ECO:0000313" key="2">
    <source>
        <dbReference type="EMBL" id="GFR59807.1"/>
    </source>
</evidence>
<dbReference type="AlphaFoldDB" id="A0AAV4EGL7"/>
<feature type="compositionally biased region" description="Polar residues" evidence="1">
    <location>
        <begin position="1"/>
        <end position="27"/>
    </location>
</feature>
<name>A0AAV4EGL7_9GAST</name>
<accession>A0AAV4EGL7</accession>
<dbReference type="Proteomes" id="UP000762676">
    <property type="component" value="Unassembled WGS sequence"/>
</dbReference>
<reference evidence="2 3" key="1">
    <citation type="journal article" date="2021" name="Elife">
        <title>Chloroplast acquisition without the gene transfer in kleptoplastic sea slugs, Plakobranchus ocellatus.</title>
        <authorList>
            <person name="Maeda T."/>
            <person name="Takahashi S."/>
            <person name="Yoshida T."/>
            <person name="Shimamura S."/>
            <person name="Takaki Y."/>
            <person name="Nagai Y."/>
            <person name="Toyoda A."/>
            <person name="Suzuki Y."/>
            <person name="Arimoto A."/>
            <person name="Ishii H."/>
            <person name="Satoh N."/>
            <person name="Nishiyama T."/>
            <person name="Hasebe M."/>
            <person name="Maruyama T."/>
            <person name="Minagawa J."/>
            <person name="Obokata J."/>
            <person name="Shigenobu S."/>
        </authorList>
    </citation>
    <scope>NUCLEOTIDE SEQUENCE [LARGE SCALE GENOMIC DNA]</scope>
</reference>
<sequence>MTENDLTKLSSFHTKSLSGSKGTNNGTVIGHPEPEGGDQDIVWSRELVASLVANGKKAEEGRDEQRKRLIERQIKGWLEIEKERQKDT</sequence>
<protein>
    <recommendedName>
        <fullName evidence="4">Smoothelin domain-containing protein</fullName>
    </recommendedName>
</protein>